<dbReference type="AlphaFoldDB" id="A0AAJ6AMA3"/>
<protein>
    <submittedName>
        <fullName evidence="4">TetR/AcrR family transcriptional regulator</fullName>
    </submittedName>
</protein>
<feature type="DNA-binding region" description="H-T-H motif" evidence="2">
    <location>
        <begin position="32"/>
        <end position="51"/>
    </location>
</feature>
<dbReference type="SUPFAM" id="SSF46689">
    <property type="entry name" value="Homeodomain-like"/>
    <property type="match status" value="1"/>
</dbReference>
<reference evidence="4 5" key="1">
    <citation type="submission" date="2023-03" db="EMBL/GenBank/DDBJ databases">
        <title>Complete genome sequences of several Auritidibacter ignavus strains isolated from ear infections.</title>
        <authorList>
            <person name="Baehr T."/>
            <person name="Baumhoegger A.M."/>
        </authorList>
    </citation>
    <scope>NUCLEOTIDE SEQUENCE [LARGE SCALE GENOMIC DNA]</scope>
    <source>
        <strain evidence="4 5">BABAE-6</strain>
    </source>
</reference>
<dbReference type="GO" id="GO:0003700">
    <property type="term" value="F:DNA-binding transcription factor activity"/>
    <property type="evidence" value="ECO:0007669"/>
    <property type="project" value="TreeGrafter"/>
</dbReference>
<dbReference type="PROSITE" id="PS50977">
    <property type="entry name" value="HTH_TETR_2"/>
    <property type="match status" value="1"/>
</dbReference>
<dbReference type="InterPro" id="IPR001647">
    <property type="entry name" value="HTH_TetR"/>
</dbReference>
<evidence type="ECO:0000256" key="1">
    <source>
        <dbReference type="ARBA" id="ARBA00023125"/>
    </source>
</evidence>
<dbReference type="PANTHER" id="PTHR30055:SF181">
    <property type="entry name" value="BLR6905 PROTEIN"/>
    <property type="match status" value="1"/>
</dbReference>
<feature type="domain" description="HTH tetR-type" evidence="3">
    <location>
        <begin position="9"/>
        <end position="69"/>
    </location>
</feature>
<dbReference type="PRINTS" id="PR00455">
    <property type="entry name" value="HTHTETR"/>
</dbReference>
<evidence type="ECO:0000259" key="3">
    <source>
        <dbReference type="PROSITE" id="PS50977"/>
    </source>
</evidence>
<dbReference type="InterPro" id="IPR009057">
    <property type="entry name" value="Homeodomain-like_sf"/>
</dbReference>
<evidence type="ECO:0000313" key="4">
    <source>
        <dbReference type="EMBL" id="WGH92591.1"/>
    </source>
</evidence>
<gene>
    <name evidence="4" type="ORF">QDX21_09830</name>
</gene>
<evidence type="ECO:0000256" key="2">
    <source>
        <dbReference type="PROSITE-ProRule" id="PRU00335"/>
    </source>
</evidence>
<sequence>MHLTDSAETTAKERILQAALELFSQHGPAATSMRAISTQAGVTVGLITHHYGTKALLKEAVEDEIVFGIRDAIAYEHLPEDRKPDDPQAVAPTLDQRLRDWCQENPYGVNYLRHVMLLGDREVSEDLYQRITDLATAQIQELRERGFASTTRDTSEQVMRVLYGQLGQVFMQPFIDRVAEKLNVNADEMGLHMRVVADPTY</sequence>
<dbReference type="PANTHER" id="PTHR30055">
    <property type="entry name" value="HTH-TYPE TRANSCRIPTIONAL REGULATOR RUTR"/>
    <property type="match status" value="1"/>
</dbReference>
<keyword evidence="5" id="KW-1185">Reference proteome</keyword>
<evidence type="ECO:0000313" key="5">
    <source>
        <dbReference type="Proteomes" id="UP001224674"/>
    </source>
</evidence>
<proteinExistence type="predicted"/>
<name>A0AAJ6AMA3_9MICC</name>
<keyword evidence="1 2" id="KW-0238">DNA-binding</keyword>
<dbReference type="RefSeq" id="WP_110100892.1">
    <property type="nucleotide sequence ID" value="NZ_CP122566.1"/>
</dbReference>
<accession>A0AAJ6AMA3</accession>
<dbReference type="Pfam" id="PF00440">
    <property type="entry name" value="TetR_N"/>
    <property type="match status" value="1"/>
</dbReference>
<dbReference type="Gene3D" id="1.10.357.10">
    <property type="entry name" value="Tetracycline Repressor, domain 2"/>
    <property type="match status" value="1"/>
</dbReference>
<dbReference type="InterPro" id="IPR050109">
    <property type="entry name" value="HTH-type_TetR-like_transc_reg"/>
</dbReference>
<dbReference type="Proteomes" id="UP001224674">
    <property type="component" value="Chromosome"/>
</dbReference>
<dbReference type="GO" id="GO:0000976">
    <property type="term" value="F:transcription cis-regulatory region binding"/>
    <property type="evidence" value="ECO:0007669"/>
    <property type="project" value="TreeGrafter"/>
</dbReference>
<dbReference type="EMBL" id="CP122566">
    <property type="protein sequence ID" value="WGH92591.1"/>
    <property type="molecule type" value="Genomic_DNA"/>
</dbReference>
<organism evidence="4 5">
    <name type="scientific">Auritidibacter ignavus</name>
    <dbReference type="NCBI Taxonomy" id="678932"/>
    <lineage>
        <taxon>Bacteria</taxon>
        <taxon>Bacillati</taxon>
        <taxon>Actinomycetota</taxon>
        <taxon>Actinomycetes</taxon>
        <taxon>Micrococcales</taxon>
        <taxon>Micrococcaceae</taxon>
        <taxon>Auritidibacter</taxon>
    </lineage>
</organism>